<dbReference type="PANTHER" id="PTHR45698:SF1">
    <property type="entry name" value="TRACE AMINE-ASSOCIATED RECEPTOR 13C-LIKE"/>
    <property type="match status" value="1"/>
</dbReference>
<evidence type="ECO:0000313" key="4">
    <source>
        <dbReference type="Proteomes" id="UP001497525"/>
    </source>
</evidence>
<evidence type="ECO:0008006" key="5">
    <source>
        <dbReference type="Google" id="ProtNLM"/>
    </source>
</evidence>
<name>A0AAV2TTD6_CALDB</name>
<feature type="transmembrane region" description="Helical" evidence="1">
    <location>
        <begin position="114"/>
        <end position="132"/>
    </location>
</feature>
<evidence type="ECO:0000313" key="3">
    <source>
        <dbReference type="EMBL" id="CAL5139545.1"/>
    </source>
</evidence>
<feature type="transmembrane region" description="Helical" evidence="1">
    <location>
        <begin position="230"/>
        <end position="253"/>
    </location>
</feature>
<feature type="transmembrane region" description="Helical" evidence="1">
    <location>
        <begin position="188"/>
        <end position="210"/>
    </location>
</feature>
<feature type="transmembrane region" description="Helical" evidence="1">
    <location>
        <begin position="144"/>
        <end position="167"/>
    </location>
</feature>
<sequence length="427" mass="48459">MCLSMSQIFIWTTCILVVFLIPEPSSSQDGKIYDGNQSSENCCEPDWDPGTTEDPEGAPEYVNRVFDENRKVFYDIVSPVLAFGILFNIANILILTRADVPSELTKLLLYNQPVYDIMLIAVSLIILSPYVLQPEPCAALDEFICRFVCTGCLFQVIRLFIVSNVMWFSIDRLLAVRYMTSYKSRAHFYIRICYSSTFAYSFLTGMVSIFLVDYKDCGCVFSAYLKTMTIIVDGISLCGYILPLYVIWGTYVATEKTMKRLHLGTGCEKQTVNVRREVSLSQNGHAENPRTTTCTDTSDDGASNQLIVAVNSIRKNTISFTVLLSIVELARIVMRSLQYAGILNFRFDSYVYYIYVQSVACMSSFTPIIQLSTLPVTKKWINAKFKRMKQCWMRKLSKMLSLLKVTNHNSVGVESGRESTHHQQKAD</sequence>
<feature type="chain" id="PRO_5043707817" description="G-protein coupled receptors family 1 profile domain-containing protein" evidence="2">
    <location>
        <begin position="28"/>
        <end position="427"/>
    </location>
</feature>
<comment type="caution">
    <text evidence="3">The sequence shown here is derived from an EMBL/GenBank/DDBJ whole genome shotgun (WGS) entry which is preliminary data.</text>
</comment>
<evidence type="ECO:0000256" key="2">
    <source>
        <dbReference type="SAM" id="SignalP"/>
    </source>
</evidence>
<dbReference type="PANTHER" id="PTHR45698">
    <property type="entry name" value="TRACE AMINE-ASSOCIATED RECEPTOR 19N-RELATED"/>
    <property type="match status" value="1"/>
</dbReference>
<dbReference type="AlphaFoldDB" id="A0AAV2TTD6"/>
<dbReference type="Gene3D" id="1.20.1070.10">
    <property type="entry name" value="Rhodopsin 7-helix transmembrane proteins"/>
    <property type="match status" value="1"/>
</dbReference>
<feature type="transmembrane region" description="Helical" evidence="1">
    <location>
        <begin position="317"/>
        <end position="334"/>
    </location>
</feature>
<keyword evidence="1" id="KW-1133">Transmembrane helix</keyword>
<dbReference type="SUPFAM" id="SSF81321">
    <property type="entry name" value="Family A G protein-coupled receptor-like"/>
    <property type="match status" value="1"/>
</dbReference>
<dbReference type="EMBL" id="CAXLJL010000612">
    <property type="protein sequence ID" value="CAL5139545.1"/>
    <property type="molecule type" value="Genomic_DNA"/>
</dbReference>
<gene>
    <name evidence="3" type="ORF">CDAUBV1_LOCUS14669</name>
</gene>
<protein>
    <recommendedName>
        <fullName evidence="5">G-protein coupled receptors family 1 profile domain-containing protein</fullName>
    </recommendedName>
</protein>
<accession>A0AAV2TTD6</accession>
<feature type="transmembrane region" description="Helical" evidence="1">
    <location>
        <begin position="72"/>
        <end position="94"/>
    </location>
</feature>
<keyword evidence="1" id="KW-0472">Membrane</keyword>
<dbReference type="CDD" id="cd00637">
    <property type="entry name" value="7tm_classA_rhodopsin-like"/>
    <property type="match status" value="1"/>
</dbReference>
<keyword evidence="2" id="KW-0732">Signal</keyword>
<organism evidence="3 4">
    <name type="scientific">Calicophoron daubneyi</name>
    <name type="common">Rumen fluke</name>
    <name type="synonym">Paramphistomum daubneyi</name>
    <dbReference type="NCBI Taxonomy" id="300641"/>
    <lineage>
        <taxon>Eukaryota</taxon>
        <taxon>Metazoa</taxon>
        <taxon>Spiralia</taxon>
        <taxon>Lophotrochozoa</taxon>
        <taxon>Platyhelminthes</taxon>
        <taxon>Trematoda</taxon>
        <taxon>Digenea</taxon>
        <taxon>Plagiorchiida</taxon>
        <taxon>Pronocephalata</taxon>
        <taxon>Paramphistomoidea</taxon>
        <taxon>Paramphistomidae</taxon>
        <taxon>Calicophoron</taxon>
    </lineage>
</organism>
<feature type="signal peptide" evidence="2">
    <location>
        <begin position="1"/>
        <end position="27"/>
    </location>
</feature>
<dbReference type="Proteomes" id="UP001497525">
    <property type="component" value="Unassembled WGS sequence"/>
</dbReference>
<keyword evidence="1" id="KW-0812">Transmembrane</keyword>
<feature type="transmembrane region" description="Helical" evidence="1">
    <location>
        <begin position="354"/>
        <end position="377"/>
    </location>
</feature>
<evidence type="ECO:0000256" key="1">
    <source>
        <dbReference type="SAM" id="Phobius"/>
    </source>
</evidence>
<reference evidence="3" key="1">
    <citation type="submission" date="2024-06" db="EMBL/GenBank/DDBJ databases">
        <authorList>
            <person name="Liu X."/>
            <person name="Lenzi L."/>
            <person name="Haldenby T S."/>
            <person name="Uol C."/>
        </authorList>
    </citation>
    <scope>NUCLEOTIDE SEQUENCE</scope>
</reference>
<proteinExistence type="predicted"/>